<dbReference type="GO" id="GO:0005829">
    <property type="term" value="C:cytosol"/>
    <property type="evidence" value="ECO:0007669"/>
    <property type="project" value="TreeGrafter"/>
</dbReference>
<keyword evidence="2 8" id="KW-0028">Amino-acid biosynthesis</keyword>
<evidence type="ECO:0000256" key="5">
    <source>
        <dbReference type="ARBA" id="ARBA00022741"/>
    </source>
</evidence>
<comment type="catalytic activity">
    <reaction evidence="8">
        <text>L-glutamate + ATP = L-glutamyl 5-phosphate + ADP</text>
        <dbReference type="Rhea" id="RHEA:14877"/>
        <dbReference type="ChEBI" id="CHEBI:29985"/>
        <dbReference type="ChEBI" id="CHEBI:30616"/>
        <dbReference type="ChEBI" id="CHEBI:58274"/>
        <dbReference type="ChEBI" id="CHEBI:456216"/>
        <dbReference type="EC" id="2.7.2.11"/>
    </reaction>
</comment>
<dbReference type="PIRSF" id="PIRSF000729">
    <property type="entry name" value="GK"/>
    <property type="match status" value="1"/>
</dbReference>
<evidence type="ECO:0000256" key="2">
    <source>
        <dbReference type="ARBA" id="ARBA00022605"/>
    </source>
</evidence>
<evidence type="ECO:0000256" key="3">
    <source>
        <dbReference type="ARBA" id="ARBA00022650"/>
    </source>
</evidence>
<dbReference type="InterPro" id="IPR002478">
    <property type="entry name" value="PUA"/>
</dbReference>
<dbReference type="GO" id="GO:0055129">
    <property type="term" value="P:L-proline biosynthetic process"/>
    <property type="evidence" value="ECO:0007669"/>
    <property type="project" value="UniProtKB-UniRule"/>
</dbReference>
<evidence type="ECO:0000256" key="6">
    <source>
        <dbReference type="ARBA" id="ARBA00022777"/>
    </source>
</evidence>
<feature type="binding site" evidence="8">
    <location>
        <begin position="174"/>
        <end position="175"/>
    </location>
    <ligand>
        <name>ATP</name>
        <dbReference type="ChEBI" id="CHEBI:30616"/>
    </ligand>
</feature>
<comment type="caution">
    <text evidence="10">The sequence shown here is derived from an EMBL/GenBank/DDBJ whole genome shotgun (WGS) entry which is preliminary data.</text>
</comment>
<dbReference type="InterPro" id="IPR041739">
    <property type="entry name" value="G5K_ProB"/>
</dbReference>
<organism evidence="10 11">
    <name type="scientific">Caenimonas aquaedulcis</name>
    <dbReference type="NCBI Taxonomy" id="2793270"/>
    <lineage>
        <taxon>Bacteria</taxon>
        <taxon>Pseudomonadati</taxon>
        <taxon>Pseudomonadota</taxon>
        <taxon>Betaproteobacteria</taxon>
        <taxon>Burkholderiales</taxon>
        <taxon>Comamonadaceae</taxon>
        <taxon>Caenimonas</taxon>
    </lineage>
</organism>
<dbReference type="InterPro" id="IPR001057">
    <property type="entry name" value="Glu/AcGlu_kinase"/>
</dbReference>
<dbReference type="FunFam" id="2.30.130.10:FF:000007">
    <property type="entry name" value="Glutamate 5-kinase"/>
    <property type="match status" value="1"/>
</dbReference>
<dbReference type="PRINTS" id="PR00474">
    <property type="entry name" value="GLU5KINASE"/>
</dbReference>
<dbReference type="GO" id="GO:0003723">
    <property type="term" value="F:RNA binding"/>
    <property type="evidence" value="ECO:0007669"/>
    <property type="project" value="InterPro"/>
</dbReference>
<keyword evidence="11" id="KW-1185">Reference proteome</keyword>
<accession>A0A931MJ70</accession>
<dbReference type="CDD" id="cd04242">
    <property type="entry name" value="AAK_G5K_ProB"/>
    <property type="match status" value="1"/>
</dbReference>
<keyword evidence="1 8" id="KW-0963">Cytoplasm</keyword>
<dbReference type="InterPro" id="IPR001048">
    <property type="entry name" value="Asp/Glu/Uridylate_kinase"/>
</dbReference>
<evidence type="ECO:0000256" key="1">
    <source>
        <dbReference type="ARBA" id="ARBA00022490"/>
    </source>
</evidence>
<feature type="binding site" evidence="8">
    <location>
        <position position="55"/>
    </location>
    <ligand>
        <name>substrate</name>
    </ligand>
</feature>
<keyword evidence="4 8" id="KW-0808">Transferase</keyword>
<keyword evidence="3 8" id="KW-0641">Proline biosynthesis</keyword>
<dbReference type="PANTHER" id="PTHR43654">
    <property type="entry name" value="GLUTAMATE 5-KINASE"/>
    <property type="match status" value="1"/>
</dbReference>
<evidence type="ECO:0000256" key="7">
    <source>
        <dbReference type="ARBA" id="ARBA00022840"/>
    </source>
</evidence>
<keyword evidence="5 8" id="KW-0547">Nucleotide-binding</keyword>
<dbReference type="InterPro" id="IPR019797">
    <property type="entry name" value="Glutamate_5-kinase_CS"/>
</dbReference>
<dbReference type="PROSITE" id="PS50890">
    <property type="entry name" value="PUA"/>
    <property type="match status" value="1"/>
</dbReference>
<dbReference type="EMBL" id="JADWYS010000001">
    <property type="protein sequence ID" value="MBG9389990.1"/>
    <property type="molecule type" value="Genomic_DNA"/>
</dbReference>
<dbReference type="FunFam" id="3.40.1160.10:FF:000018">
    <property type="entry name" value="Glutamate 5-kinase"/>
    <property type="match status" value="1"/>
</dbReference>
<dbReference type="GO" id="GO:0004349">
    <property type="term" value="F:glutamate 5-kinase activity"/>
    <property type="evidence" value="ECO:0007669"/>
    <property type="project" value="UniProtKB-UniRule"/>
</dbReference>
<feature type="binding site" evidence="8">
    <location>
        <position position="142"/>
    </location>
    <ligand>
        <name>substrate</name>
    </ligand>
</feature>
<protein>
    <recommendedName>
        <fullName evidence="8">Glutamate 5-kinase</fullName>
        <ecNumber evidence="8">2.7.2.11</ecNumber>
    </recommendedName>
    <alternativeName>
        <fullName evidence="8">Gamma-glutamyl kinase</fullName>
        <shortName evidence="8">GK</shortName>
    </alternativeName>
</protein>
<evidence type="ECO:0000256" key="4">
    <source>
        <dbReference type="ARBA" id="ARBA00022679"/>
    </source>
</evidence>
<comment type="subcellular location">
    <subcellularLocation>
        <location evidence="8">Cytoplasm</location>
    </subcellularLocation>
</comment>
<dbReference type="InterPro" id="IPR005715">
    <property type="entry name" value="Glu_5kinase/COase_Synthase"/>
</dbReference>
<dbReference type="RefSeq" id="WP_196987756.1">
    <property type="nucleotide sequence ID" value="NZ_JADWYS010000001.1"/>
</dbReference>
<feature type="domain" description="PUA" evidence="9">
    <location>
        <begin position="282"/>
        <end position="365"/>
    </location>
</feature>
<dbReference type="HAMAP" id="MF_00456">
    <property type="entry name" value="ProB"/>
    <property type="match status" value="1"/>
</dbReference>
<comment type="pathway">
    <text evidence="8">Amino-acid biosynthesis; L-proline biosynthesis; L-glutamate 5-semialdehyde from L-glutamate: step 1/2.</text>
</comment>
<evidence type="ECO:0000256" key="8">
    <source>
        <dbReference type="HAMAP-Rule" id="MF_00456"/>
    </source>
</evidence>
<dbReference type="SUPFAM" id="SSF88697">
    <property type="entry name" value="PUA domain-like"/>
    <property type="match status" value="1"/>
</dbReference>
<feature type="binding site" evidence="8">
    <location>
        <position position="154"/>
    </location>
    <ligand>
        <name>substrate</name>
    </ligand>
</feature>
<evidence type="ECO:0000313" key="10">
    <source>
        <dbReference type="EMBL" id="MBG9389990.1"/>
    </source>
</evidence>
<keyword evidence="7 8" id="KW-0067">ATP-binding</keyword>
<comment type="similarity">
    <text evidence="8">Belongs to the glutamate 5-kinase family.</text>
</comment>
<dbReference type="NCBIfam" id="TIGR01027">
    <property type="entry name" value="proB"/>
    <property type="match status" value="1"/>
</dbReference>
<name>A0A931MJ70_9BURK</name>
<dbReference type="SUPFAM" id="SSF53633">
    <property type="entry name" value="Carbamate kinase-like"/>
    <property type="match status" value="1"/>
</dbReference>
<dbReference type="Proteomes" id="UP000651050">
    <property type="component" value="Unassembled WGS sequence"/>
</dbReference>
<dbReference type="SMART" id="SM00359">
    <property type="entry name" value="PUA"/>
    <property type="match status" value="1"/>
</dbReference>
<keyword evidence="6 8" id="KW-0418">Kinase</keyword>
<dbReference type="InterPro" id="IPR015947">
    <property type="entry name" value="PUA-like_sf"/>
</dbReference>
<dbReference type="CDD" id="cd21157">
    <property type="entry name" value="PUA_G5K"/>
    <property type="match status" value="1"/>
</dbReference>
<comment type="function">
    <text evidence="8">Catalyzes the transfer of a phosphate group to glutamate to form L-glutamate 5-phosphate.</text>
</comment>
<dbReference type="InterPro" id="IPR011529">
    <property type="entry name" value="Glu_5kinase"/>
</dbReference>
<dbReference type="InterPro" id="IPR036393">
    <property type="entry name" value="AceGlu_kinase-like_sf"/>
</dbReference>
<gene>
    <name evidence="8" type="primary">proB</name>
    <name evidence="10" type="ORF">I5803_18310</name>
</gene>
<dbReference type="Pfam" id="PF00696">
    <property type="entry name" value="AA_kinase"/>
    <property type="match status" value="1"/>
</dbReference>
<reference evidence="10" key="1">
    <citation type="submission" date="2020-11" db="EMBL/GenBank/DDBJ databases">
        <title>Bacterial whole genome sequence for Caenimonas sp. DR4.4.</title>
        <authorList>
            <person name="Le V."/>
            <person name="Ko S.-R."/>
            <person name="Ahn C.-Y."/>
            <person name="Oh H.-M."/>
        </authorList>
    </citation>
    <scope>NUCLEOTIDE SEQUENCE</scope>
    <source>
        <strain evidence="10">DR4.4</strain>
    </source>
</reference>
<dbReference type="GO" id="GO:0005524">
    <property type="term" value="F:ATP binding"/>
    <property type="evidence" value="ECO:0007669"/>
    <property type="project" value="UniProtKB-KW"/>
</dbReference>
<proteinExistence type="inferred from homology"/>
<dbReference type="EC" id="2.7.2.11" evidence="8"/>
<dbReference type="AlphaFoldDB" id="A0A931MJ70"/>
<dbReference type="Gene3D" id="3.40.1160.10">
    <property type="entry name" value="Acetylglutamate kinase-like"/>
    <property type="match status" value="1"/>
</dbReference>
<evidence type="ECO:0000259" key="9">
    <source>
        <dbReference type="SMART" id="SM00359"/>
    </source>
</evidence>
<dbReference type="PANTHER" id="PTHR43654:SF1">
    <property type="entry name" value="ISOPENTENYL PHOSPHATE KINASE"/>
    <property type="match status" value="1"/>
</dbReference>
<dbReference type="Gene3D" id="2.30.130.10">
    <property type="entry name" value="PUA domain"/>
    <property type="match status" value="1"/>
</dbReference>
<sequence length="374" mass="39460">MSTAVLAAARRIVVKVGSSLVTNEGRGLDEGAIGEWCRQLAALARDGREVIMVSSGAIAEGMKRLGWATRPHGLNELQAAAAVGQMGLAQMYETKLRESGMGSAQVLLTHADLADRERYLNARSTLLTLLRLGVVPVINENDTVVNDEIKFGDNDTLGALVANLVEADALVILTDQKGLYSADPRKDPSATFVHEARAGDAALEAMAGGAGSSLGRGGMITKILAAKRAAGSGASTVIAWGREPDCLLRLSRGEAIGTLLVAPTQKSQARKRWIADHLQLRGAVTVDEGAASKVRAEGKSLLPIGMTAVDGDFSRGDVIAVRDAEGVEFARGLANYSSGEARQICRKPSGEIEKLLGYAAEPEMIHRTNLVVTR</sequence>
<feature type="binding site" evidence="8">
    <location>
        <position position="15"/>
    </location>
    <ligand>
        <name>ATP</name>
        <dbReference type="ChEBI" id="CHEBI:30616"/>
    </ligand>
</feature>
<dbReference type="Pfam" id="PF01472">
    <property type="entry name" value="PUA"/>
    <property type="match status" value="1"/>
</dbReference>
<dbReference type="PROSITE" id="PS00902">
    <property type="entry name" value="GLUTAMATE_5_KINASE"/>
    <property type="match status" value="1"/>
</dbReference>
<comment type="caution">
    <text evidence="8">Lacks conserved residue(s) required for the propagation of feature annotation.</text>
</comment>
<evidence type="ECO:0000313" key="11">
    <source>
        <dbReference type="Proteomes" id="UP000651050"/>
    </source>
</evidence>
<dbReference type="InterPro" id="IPR036974">
    <property type="entry name" value="PUA_sf"/>
</dbReference>